<reference evidence="1" key="1">
    <citation type="submission" date="2025-08" db="UniProtKB">
        <authorList>
            <consortium name="RefSeq"/>
        </authorList>
    </citation>
    <scope>IDENTIFICATION</scope>
    <source>
        <tissue evidence="1">Leukocyte</tissue>
    </source>
</reference>
<sequence length="176" mass="20650">SFLYNHLFLADELFQACLLYIWGLCEDALNLKTDVEDKGNPSAVCLLKLDHSRTYSLDEFCEEQSQQATQALKQLETIRDKAILEIKSTILKVAEKKEIKEYFESKVSDVDQKHFKLPKFRHLLERNLRFLMLVDYIFQELIRQLMNRAVTLLLELFCGSARMPCSGEKRNENLIR</sequence>
<name>A0A8B7WKA0_CASCN</name>
<dbReference type="RefSeq" id="XP_020043886.1">
    <property type="nucleotide sequence ID" value="XM_020188297.1"/>
</dbReference>
<feature type="non-terminal residue" evidence="1">
    <location>
        <position position="1"/>
    </location>
</feature>
<organism evidence="1">
    <name type="scientific">Castor canadensis</name>
    <name type="common">American beaver</name>
    <dbReference type="NCBI Taxonomy" id="51338"/>
    <lineage>
        <taxon>Eukaryota</taxon>
        <taxon>Metazoa</taxon>
        <taxon>Chordata</taxon>
        <taxon>Craniata</taxon>
        <taxon>Vertebrata</taxon>
        <taxon>Euteleostomi</taxon>
        <taxon>Mammalia</taxon>
        <taxon>Eutheria</taxon>
        <taxon>Euarchontoglires</taxon>
        <taxon>Glires</taxon>
        <taxon>Rodentia</taxon>
        <taxon>Castorimorpha</taxon>
        <taxon>Castoridae</taxon>
        <taxon>Castor</taxon>
    </lineage>
</organism>
<gene>
    <name evidence="1" type="primary">LOC109703091</name>
</gene>
<protein>
    <submittedName>
        <fullName evidence="1">Dynein heavy chain 14, axonemal-like</fullName>
    </submittedName>
</protein>
<proteinExistence type="predicted"/>
<accession>A0A8B7WKA0</accession>
<dbReference type="OrthoDB" id="424310at2759"/>
<dbReference type="AlphaFoldDB" id="A0A8B7WKA0"/>
<evidence type="ECO:0000313" key="1">
    <source>
        <dbReference type="RefSeq" id="XP_020043886.1"/>
    </source>
</evidence>
<dbReference type="KEGG" id="ccan:109703091"/>